<feature type="transmembrane region" description="Helical" evidence="1">
    <location>
        <begin position="6"/>
        <end position="37"/>
    </location>
</feature>
<evidence type="ECO:0000313" key="2">
    <source>
        <dbReference type="EMBL" id="KAK9092502.1"/>
    </source>
</evidence>
<organism evidence="2 3">
    <name type="scientific">Stephania yunnanensis</name>
    <dbReference type="NCBI Taxonomy" id="152371"/>
    <lineage>
        <taxon>Eukaryota</taxon>
        <taxon>Viridiplantae</taxon>
        <taxon>Streptophyta</taxon>
        <taxon>Embryophyta</taxon>
        <taxon>Tracheophyta</taxon>
        <taxon>Spermatophyta</taxon>
        <taxon>Magnoliopsida</taxon>
        <taxon>Ranunculales</taxon>
        <taxon>Menispermaceae</taxon>
        <taxon>Menispermoideae</taxon>
        <taxon>Cissampelideae</taxon>
        <taxon>Stephania</taxon>
    </lineage>
</organism>
<accession>A0AAP0HPY0</accession>
<name>A0AAP0HPY0_9MAGN</name>
<keyword evidence="1" id="KW-0812">Transmembrane</keyword>
<dbReference type="EMBL" id="JBBNAF010000012">
    <property type="protein sequence ID" value="KAK9092502.1"/>
    <property type="molecule type" value="Genomic_DNA"/>
</dbReference>
<keyword evidence="1" id="KW-0472">Membrane</keyword>
<reference evidence="2 3" key="1">
    <citation type="submission" date="2024-01" db="EMBL/GenBank/DDBJ databases">
        <title>Genome assemblies of Stephania.</title>
        <authorList>
            <person name="Yang L."/>
        </authorList>
    </citation>
    <scope>NUCLEOTIDE SEQUENCE [LARGE SCALE GENOMIC DNA]</scope>
    <source>
        <strain evidence="2">YNDBR</strain>
        <tissue evidence="2">Leaf</tissue>
    </source>
</reference>
<dbReference type="AlphaFoldDB" id="A0AAP0HPY0"/>
<comment type="caution">
    <text evidence="2">The sequence shown here is derived from an EMBL/GenBank/DDBJ whole genome shotgun (WGS) entry which is preliminary data.</text>
</comment>
<gene>
    <name evidence="2" type="ORF">Syun_027413</name>
</gene>
<evidence type="ECO:0000256" key="1">
    <source>
        <dbReference type="SAM" id="Phobius"/>
    </source>
</evidence>
<keyword evidence="1" id="KW-1133">Transmembrane helix</keyword>
<proteinExistence type="predicted"/>
<evidence type="ECO:0000313" key="3">
    <source>
        <dbReference type="Proteomes" id="UP001420932"/>
    </source>
</evidence>
<dbReference type="Proteomes" id="UP001420932">
    <property type="component" value="Unassembled WGS sequence"/>
</dbReference>
<sequence>MSINKTFLVIICSFNTISFFSLLITVLAVLAVLLCLIKCIHSLVNILHPHYIYLVMQHLSLVCRWSKIYEETNENFNS</sequence>
<keyword evidence="3" id="KW-1185">Reference proteome</keyword>
<protein>
    <submittedName>
        <fullName evidence="2">Uncharacterized protein</fullName>
    </submittedName>
</protein>